<reference evidence="2" key="2">
    <citation type="journal article" date="2022" name="Nat. Biotechnol.">
        <title>Carbon-negative production of acetone and isopropanol by gas fermentation at industrial pilot scale.</title>
        <authorList>
            <person name="Liew F.E."/>
            <person name="Nogle R."/>
            <person name="Abdalla T."/>
            <person name="Rasor B.J."/>
            <person name="Canter C."/>
            <person name="Jensen R.O."/>
            <person name="Wang L."/>
            <person name="Strutz J."/>
            <person name="Chirania P."/>
            <person name="De Tissera S."/>
            <person name="Mueller A.P."/>
            <person name="Ruan Z."/>
            <person name="Gao A."/>
            <person name="Tran L."/>
            <person name="Engle N.L."/>
            <person name="Bromley J.C."/>
            <person name="Daniell J."/>
            <person name="Conrado R."/>
            <person name="Tschaplinski T.J."/>
            <person name="Giannone R.J."/>
            <person name="Hettich R.L."/>
            <person name="Karim A.S."/>
            <person name="Simpson S.D."/>
            <person name="Brown S.D."/>
            <person name="Leang C."/>
            <person name="Jewett M.C."/>
            <person name="Kopke M."/>
        </authorList>
    </citation>
    <scope>NUCLEOTIDE SEQUENCE</scope>
    <source>
        <strain evidence="2">DJ080</strain>
    </source>
</reference>
<dbReference type="SUPFAM" id="SSF53335">
    <property type="entry name" value="S-adenosyl-L-methionine-dependent methyltransferases"/>
    <property type="match status" value="1"/>
</dbReference>
<evidence type="ECO:0000313" key="2">
    <source>
        <dbReference type="EMBL" id="NRT90797.1"/>
    </source>
</evidence>
<dbReference type="Gene3D" id="2.160.10.10">
    <property type="entry name" value="Hexapeptide repeat proteins"/>
    <property type="match status" value="1"/>
</dbReference>
<proteinExistence type="predicted"/>
<reference evidence="2" key="1">
    <citation type="submission" date="2020-05" db="EMBL/GenBank/DDBJ databases">
        <authorList>
            <person name="Brown S."/>
            <person name="Huntemann M."/>
            <person name="Clum A."/>
            <person name="Spunde A."/>
            <person name="Palaniappan K."/>
            <person name="Ritter S."/>
            <person name="Mikhailova N."/>
            <person name="Chen I.-M."/>
            <person name="Stamatis D."/>
            <person name="Reddy T."/>
            <person name="O'Malley R."/>
            <person name="Daum C."/>
            <person name="Shapiro N."/>
            <person name="Ivanova N."/>
            <person name="Kyrpides N."/>
            <person name="Woyke T."/>
        </authorList>
    </citation>
    <scope>NUCLEOTIDE SEQUENCE</scope>
    <source>
        <strain evidence="2">DJ080</strain>
    </source>
</reference>
<dbReference type="Pfam" id="PF00132">
    <property type="entry name" value="Hexapep"/>
    <property type="match status" value="1"/>
</dbReference>
<dbReference type="InterPro" id="IPR011004">
    <property type="entry name" value="Trimer_LpxA-like_sf"/>
</dbReference>
<keyword evidence="2" id="KW-0808">Transferase</keyword>
<dbReference type="Gene3D" id="3.40.50.150">
    <property type="entry name" value="Vaccinia Virus protein VP39"/>
    <property type="match status" value="1"/>
</dbReference>
<keyword evidence="2" id="KW-0489">Methyltransferase</keyword>
<dbReference type="PANTHER" id="PTHR23416">
    <property type="entry name" value="SIALIC ACID SYNTHASE-RELATED"/>
    <property type="match status" value="1"/>
</dbReference>
<dbReference type="InterPro" id="IPR029063">
    <property type="entry name" value="SAM-dependent_MTases_sf"/>
</dbReference>
<protein>
    <submittedName>
        <fullName evidence="2">Acetyltransferase-like isoleucine patch superfamily enzyme/predicted SAM-dependent methyltransferase</fullName>
    </submittedName>
</protein>
<accession>A0AAX0B5Z0</accession>
<feature type="coiled-coil region" evidence="1">
    <location>
        <begin position="301"/>
        <end position="354"/>
    </location>
</feature>
<keyword evidence="1" id="KW-0175">Coiled coil</keyword>
<name>A0AAX0B5Z0_CLOBE</name>
<comment type="caution">
    <text evidence="2">The sequence shown here is derived from an EMBL/GenBank/DDBJ whole genome shotgun (WGS) entry which is preliminary data.</text>
</comment>
<organism evidence="2 3">
    <name type="scientific">Clostridium beijerinckii</name>
    <name type="common">Clostridium MP</name>
    <dbReference type="NCBI Taxonomy" id="1520"/>
    <lineage>
        <taxon>Bacteria</taxon>
        <taxon>Bacillati</taxon>
        <taxon>Bacillota</taxon>
        <taxon>Clostridia</taxon>
        <taxon>Eubacteriales</taxon>
        <taxon>Clostridiaceae</taxon>
        <taxon>Clostridium</taxon>
    </lineage>
</organism>
<dbReference type="EMBL" id="JABSWW010000001">
    <property type="protein sequence ID" value="NRT90797.1"/>
    <property type="molecule type" value="Genomic_DNA"/>
</dbReference>
<gene>
    <name evidence="2" type="ORF">B0H41_004476</name>
</gene>
<dbReference type="SUPFAM" id="SSF51161">
    <property type="entry name" value="Trimeric LpxA-like enzymes"/>
    <property type="match status" value="1"/>
</dbReference>
<dbReference type="InterPro" id="IPR051159">
    <property type="entry name" value="Hexapeptide_acetyltransf"/>
</dbReference>
<dbReference type="CDD" id="cd04647">
    <property type="entry name" value="LbH_MAT_like"/>
    <property type="match status" value="1"/>
</dbReference>
<sequence>MDLDKNDIYNILNDTELLKQLKQKLNDSISVWGNEDRLHIDKTAKMTNTIFNTTSGQIIIGKYTFTGHNVSIITGTHDITQIDKQRMESYPISGRDIVIGDGVWIASNCVILGPCIIGNNSVIAAGSIVKQNTNIPDNSVWGGIPAKEIKKLDLDINIGGNEMSKDVRAKDILEKIQHMENEFLVDRNENFTNEIKNLINETNWQEIQRENVTKVSKKTRYEFKSVDTMWSETYLKELNEYKDITQKIPKVTRLKLLKKAINKIMKITNRYQEIFNNRVVGFTSAITKKISAIEIANYNQNIILEDIKERTNEQLEDIKERTNEQIEKINDKINNDVEKVNIKLNDDIEEMNTKLEEYVISNNERFNGDEEWSKLLSKRIDDIDAYIYKLRNELFAEIKHSINGNEALQMQKQIETKILPSYRKYCNKYGDVKKINVGCGTITKDDYINIDGRELDGVDIVADVRKLPFNENELDEVYAAHLLEHFEDETLKDDLLPYWYNLIRSNGKIRIVVPNIGEMARQYSEGEIPFSQFKEIVFGGQEYSGNYHYTMFDEDKLKSLLEDVGFKNVTVISSKRENGLCIEMEIEGTKL</sequence>
<dbReference type="Proteomes" id="UP001193748">
    <property type="component" value="Unassembled WGS sequence"/>
</dbReference>
<dbReference type="RefSeq" id="WP_173711676.1">
    <property type="nucleotide sequence ID" value="NZ_JABSWW010000001.1"/>
</dbReference>
<dbReference type="GO" id="GO:0008168">
    <property type="term" value="F:methyltransferase activity"/>
    <property type="evidence" value="ECO:0007669"/>
    <property type="project" value="UniProtKB-KW"/>
</dbReference>
<dbReference type="InterPro" id="IPR001451">
    <property type="entry name" value="Hexapep"/>
</dbReference>
<evidence type="ECO:0000256" key="1">
    <source>
        <dbReference type="SAM" id="Coils"/>
    </source>
</evidence>
<dbReference type="SUPFAM" id="SSF58113">
    <property type="entry name" value="Apolipoprotein A-I"/>
    <property type="match status" value="1"/>
</dbReference>
<evidence type="ECO:0000313" key="3">
    <source>
        <dbReference type="Proteomes" id="UP001193748"/>
    </source>
</evidence>
<dbReference type="AlphaFoldDB" id="A0AAX0B5Z0"/>
<dbReference type="Gene3D" id="1.20.120.20">
    <property type="entry name" value="Apolipoprotein"/>
    <property type="match status" value="1"/>
</dbReference>
<dbReference type="GO" id="GO:0032259">
    <property type="term" value="P:methylation"/>
    <property type="evidence" value="ECO:0007669"/>
    <property type="project" value="UniProtKB-KW"/>
</dbReference>